<evidence type="ECO:0000256" key="7">
    <source>
        <dbReference type="ARBA" id="ARBA00022798"/>
    </source>
</evidence>
<evidence type="ECO:0000256" key="4">
    <source>
        <dbReference type="ARBA" id="ARBA00013244"/>
    </source>
</evidence>
<evidence type="ECO:0000313" key="14">
    <source>
        <dbReference type="Proteomes" id="UP000274695"/>
    </source>
</evidence>
<feature type="domain" description="O-acyltransferase WSD1-like N-terminal" evidence="11">
    <location>
        <begin position="7"/>
        <end position="267"/>
    </location>
</feature>
<accession>A0ABX9W3M4</accession>
<reference evidence="13 14" key="1">
    <citation type="submission" date="2018-10" db="EMBL/GenBank/DDBJ databases">
        <title>Draft genome sequence of Zhongshania sp. DSW25-10.</title>
        <authorList>
            <person name="Oh J."/>
        </authorList>
    </citation>
    <scope>NUCLEOTIDE SEQUENCE [LARGE SCALE GENOMIC DNA]</scope>
    <source>
        <strain evidence="13 14">DSW25-10</strain>
    </source>
</reference>
<comment type="pathway">
    <text evidence="2">Lipid metabolism.</text>
</comment>
<dbReference type="Pfam" id="PF03007">
    <property type="entry name" value="WS_DGAT_cat"/>
    <property type="match status" value="1"/>
</dbReference>
<dbReference type="Proteomes" id="UP000274695">
    <property type="component" value="Unassembled WGS sequence"/>
</dbReference>
<evidence type="ECO:0000256" key="10">
    <source>
        <dbReference type="ARBA" id="ARBA00048109"/>
    </source>
</evidence>
<name>A0ABX9W3M4_9GAMM</name>
<dbReference type="EC" id="2.3.1.20" evidence="4"/>
<evidence type="ECO:0000259" key="12">
    <source>
        <dbReference type="Pfam" id="PF06974"/>
    </source>
</evidence>
<protein>
    <recommendedName>
        <fullName evidence="4">diacylglycerol O-acyltransferase</fullName>
        <ecNumber evidence="4">2.3.1.20</ecNumber>
    </recommendedName>
</protein>
<evidence type="ECO:0000256" key="6">
    <source>
        <dbReference type="ARBA" id="ARBA00022679"/>
    </source>
</evidence>
<dbReference type="Pfam" id="PF06974">
    <property type="entry name" value="WS_DGAT_C"/>
    <property type="match status" value="1"/>
</dbReference>
<evidence type="ECO:0000256" key="8">
    <source>
        <dbReference type="ARBA" id="ARBA00023098"/>
    </source>
</evidence>
<keyword evidence="5" id="KW-0444">Lipid biosynthesis</keyword>
<dbReference type="PANTHER" id="PTHR31650">
    <property type="entry name" value="O-ACYLTRANSFERASE (WSD1-LIKE) FAMILY PROTEIN"/>
    <property type="match status" value="1"/>
</dbReference>
<keyword evidence="7" id="KW-0319">Glycerol metabolism</keyword>
<dbReference type="NCBIfam" id="TIGR02946">
    <property type="entry name" value="acyl_WS_DGAT"/>
    <property type="match status" value="1"/>
</dbReference>
<evidence type="ECO:0000256" key="9">
    <source>
        <dbReference type="ARBA" id="ARBA00023315"/>
    </source>
</evidence>
<comment type="caution">
    <text evidence="13">The sequence shown here is derived from an EMBL/GenBank/DDBJ whole genome shotgun (WGS) entry which is preliminary data.</text>
</comment>
<evidence type="ECO:0000256" key="1">
    <source>
        <dbReference type="ARBA" id="ARBA00004771"/>
    </source>
</evidence>
<keyword evidence="9" id="KW-0012">Acyltransferase</keyword>
<gene>
    <name evidence="13" type="ORF">D0911_06775</name>
</gene>
<comment type="catalytic activity">
    <reaction evidence="10">
        <text>an acyl-CoA + a 1,2-diacyl-sn-glycerol = a triacyl-sn-glycerol + CoA</text>
        <dbReference type="Rhea" id="RHEA:10868"/>
        <dbReference type="ChEBI" id="CHEBI:17815"/>
        <dbReference type="ChEBI" id="CHEBI:57287"/>
        <dbReference type="ChEBI" id="CHEBI:58342"/>
        <dbReference type="ChEBI" id="CHEBI:64615"/>
        <dbReference type="EC" id="2.3.1.20"/>
    </reaction>
</comment>
<organism evidence="13 14">
    <name type="scientific">Zhongshania marina</name>
    <dbReference type="NCBI Taxonomy" id="2304603"/>
    <lineage>
        <taxon>Bacteria</taxon>
        <taxon>Pseudomonadati</taxon>
        <taxon>Pseudomonadota</taxon>
        <taxon>Gammaproteobacteria</taxon>
        <taxon>Cellvibrionales</taxon>
        <taxon>Spongiibacteraceae</taxon>
        <taxon>Zhongshania</taxon>
    </lineage>
</organism>
<evidence type="ECO:0000259" key="11">
    <source>
        <dbReference type="Pfam" id="PF03007"/>
    </source>
</evidence>
<comment type="pathway">
    <text evidence="1">Glycerolipid metabolism; triacylglycerol biosynthesis.</text>
</comment>
<dbReference type="InterPro" id="IPR045034">
    <property type="entry name" value="O-acyltransferase_WSD1-like"/>
</dbReference>
<comment type="similarity">
    <text evidence="3">Belongs to the long-chain O-acyltransferase family.</text>
</comment>
<keyword evidence="6" id="KW-0808">Transferase</keyword>
<keyword evidence="8" id="KW-0443">Lipid metabolism</keyword>
<feature type="domain" description="O-acyltransferase WSD1 C-terminal" evidence="12">
    <location>
        <begin position="307"/>
        <end position="457"/>
    </location>
</feature>
<dbReference type="InterPro" id="IPR014292">
    <property type="entry name" value="Acyl_transf_WS/DGAT"/>
</dbReference>
<dbReference type="EMBL" id="RHGB01000006">
    <property type="protein sequence ID" value="RNL65558.1"/>
    <property type="molecule type" value="Genomic_DNA"/>
</dbReference>
<proteinExistence type="inferred from homology"/>
<dbReference type="InterPro" id="IPR009721">
    <property type="entry name" value="O-acyltransferase_WSD1_C"/>
</dbReference>
<evidence type="ECO:0000256" key="5">
    <source>
        <dbReference type="ARBA" id="ARBA00022516"/>
    </source>
</evidence>
<sequence length="472" mass="52701">MKQLDFLDSVFLSMDKSAIPMHIGVLNIYDMGTRSGEVLRFKDVLDAFRNSLPMTPSYRRKLKAVPFDIDRPYWIDDVDFDLEYHVRHIALPKPGDWRQLCILAARVFSRPLDMTRPLWECYVIEGLDNVEDIPKGSFALLFKYHHAAFDGKAAAEALYSALHSESAEGGKAYYDNFDPEPTPAGSELLIRSYINAISSPFTVIKRLSELVNIKSPQGKLRKAPKIEPTRFNKPISPNRVFISENFELAKLKNIKNCIPGTTINDVVLAIVSGALREYLMSKEELPDTTLTSGVPMNIRVEGDTSGGNLVTILNVSLNTHIQDPVERLRAISDDVQQNKLYNDAVKVRKQIDALDGLPSAMLSLGVKAATRNILLERIRPPFNTIVTNVPGPQKPMYFCGAEMITTIGMGCPVNNLGLFHTVCSYNGWLRITPIGCREMLPDPDFYASCIQRSYKELADAVLMVPEVTASSA</sequence>
<dbReference type="RefSeq" id="WP_123182010.1">
    <property type="nucleotide sequence ID" value="NZ_RHGB01000006.1"/>
</dbReference>
<dbReference type="PANTHER" id="PTHR31650:SF1">
    <property type="entry name" value="WAX ESTER SYNTHASE_DIACYLGLYCEROL ACYLTRANSFERASE 4-RELATED"/>
    <property type="match status" value="1"/>
</dbReference>
<evidence type="ECO:0000256" key="3">
    <source>
        <dbReference type="ARBA" id="ARBA00009587"/>
    </source>
</evidence>
<dbReference type="InterPro" id="IPR004255">
    <property type="entry name" value="O-acyltransferase_WSD1_N"/>
</dbReference>
<evidence type="ECO:0000256" key="2">
    <source>
        <dbReference type="ARBA" id="ARBA00005189"/>
    </source>
</evidence>
<keyword evidence="14" id="KW-1185">Reference proteome</keyword>
<evidence type="ECO:0000313" key="13">
    <source>
        <dbReference type="EMBL" id="RNL65558.1"/>
    </source>
</evidence>